<dbReference type="OrthoDB" id="3353673at2759"/>
<dbReference type="Proteomes" id="UP000245771">
    <property type="component" value="Unassembled WGS sequence"/>
</dbReference>
<feature type="compositionally biased region" description="Polar residues" evidence="1">
    <location>
        <begin position="723"/>
        <end position="736"/>
    </location>
</feature>
<feature type="compositionally biased region" description="Polar residues" evidence="1">
    <location>
        <begin position="87"/>
        <end position="96"/>
    </location>
</feature>
<gene>
    <name evidence="3" type="ORF">FA14DRAFT_15594</name>
</gene>
<feature type="region of interest" description="Disordered" evidence="1">
    <location>
        <begin position="1"/>
        <end position="272"/>
    </location>
</feature>
<protein>
    <recommendedName>
        <fullName evidence="2">Transcriptional regulatory protein RXT2 N-terminal domain-containing protein</fullName>
    </recommendedName>
</protein>
<name>A0A316VJ74_9BASI</name>
<evidence type="ECO:0000313" key="4">
    <source>
        <dbReference type="Proteomes" id="UP000245771"/>
    </source>
</evidence>
<feature type="compositionally biased region" description="Polar residues" evidence="1">
    <location>
        <begin position="1"/>
        <end position="39"/>
    </location>
</feature>
<feature type="compositionally biased region" description="Low complexity" evidence="1">
    <location>
        <begin position="712"/>
        <end position="722"/>
    </location>
</feature>
<dbReference type="Pfam" id="PF08595">
    <property type="entry name" value="RXT2_N"/>
    <property type="match status" value="1"/>
</dbReference>
<dbReference type="InParanoid" id="A0A316VJ74"/>
<feature type="compositionally biased region" description="Acidic residues" evidence="1">
    <location>
        <begin position="344"/>
        <end position="361"/>
    </location>
</feature>
<accession>A0A316VJ74</accession>
<reference evidence="3 4" key="1">
    <citation type="journal article" date="2018" name="Mol. Biol. Evol.">
        <title>Broad Genomic Sampling Reveals a Smut Pathogenic Ancestry of the Fungal Clade Ustilaginomycotina.</title>
        <authorList>
            <person name="Kijpornyongpan T."/>
            <person name="Mondo S.J."/>
            <person name="Barry K."/>
            <person name="Sandor L."/>
            <person name="Lee J."/>
            <person name="Lipzen A."/>
            <person name="Pangilinan J."/>
            <person name="LaButti K."/>
            <person name="Hainaut M."/>
            <person name="Henrissat B."/>
            <person name="Grigoriev I.V."/>
            <person name="Spatafora J.W."/>
            <person name="Aime M.C."/>
        </authorList>
    </citation>
    <scope>NUCLEOTIDE SEQUENCE [LARGE SCALE GENOMIC DNA]</scope>
    <source>
        <strain evidence="3 4">MCA 3882</strain>
    </source>
</reference>
<feature type="compositionally biased region" description="Polar residues" evidence="1">
    <location>
        <begin position="47"/>
        <end position="57"/>
    </location>
</feature>
<evidence type="ECO:0000313" key="3">
    <source>
        <dbReference type="EMBL" id="PWN37550.1"/>
    </source>
</evidence>
<feature type="compositionally biased region" description="Basic and acidic residues" evidence="1">
    <location>
        <begin position="362"/>
        <end position="372"/>
    </location>
</feature>
<proteinExistence type="predicted"/>
<dbReference type="InterPro" id="IPR013904">
    <property type="entry name" value="RXT2_N"/>
</dbReference>
<sequence>MSDLQANVSSLPEQNISDGNQPDQLEPSASTDVVQQQEGTDGVQIPEHSTTLANAQTDADKQHESVANEVVPEQSSVTVKQEEPQKQAPTAQTTSNEEAEEGELEQNGSADVLEAAALESQLDGDKQAPIAQVTSNEEAGKGGLEQQGPADVLEAAALEPQSDGDKQAPIVQATSNEEAEKGEVEQQGPVDVLEAAPSKFQSDGDKQAPMAQVTSNEEGEESEFVQQGPADAQEAAALESQTDGDIHLNGHAAGPSGRAAPSVRQDEMSRIRKENEDMRLLWLSLPSHDHPSYYSDTDEENASSGSSCAADVLLPRSVAGRAPYLNGDRVGEHSLRQKRKQDQWPDDDRDDESDLNEEEDAGRDVSQHEKQYRIGNRGNKLKKNSRWVRKHKLGTATDARNEKDITERFTDRLKALQRTQVESMLNNAPGPSLLPIEADMLDGSDRLLLKDLHTQPFIEETSILLAPQLLRPILSTRALLQSHTLRHTFRNPHIGALSRTALDLRESESQISRSLTRCLKAMEERIPNRELALVNGDSTHLNGILPGQTDGMSNTRSLDKEMEIDPHAVGVEGTQGTDDELNPSFAQLDRLFVTKEGLPIPFGGQAGEDGEIEMARQGLNGTEQQTILTADQQREVIRAALECLHELGGDSLEYVERLEEVRSRLAAVKQKRLKVWNALRIWALKREGDDFENDIRHGANENDALTEAAAAVATNATSSSNSRPGTSGQAKTNAPASGTKRRRVAA</sequence>
<feature type="compositionally biased region" description="Basic and acidic residues" evidence="1">
    <location>
        <begin position="329"/>
        <end position="343"/>
    </location>
</feature>
<evidence type="ECO:0000256" key="1">
    <source>
        <dbReference type="SAM" id="MobiDB-lite"/>
    </source>
</evidence>
<feature type="region of interest" description="Disordered" evidence="1">
    <location>
        <begin position="286"/>
        <end position="306"/>
    </location>
</feature>
<feature type="region of interest" description="Disordered" evidence="1">
    <location>
        <begin position="322"/>
        <end position="387"/>
    </location>
</feature>
<dbReference type="RefSeq" id="XP_025357852.1">
    <property type="nucleotide sequence ID" value="XM_025497796.1"/>
</dbReference>
<feature type="domain" description="Transcriptional regulatory protein RXT2 N-terminal" evidence="2">
    <location>
        <begin position="376"/>
        <end position="517"/>
    </location>
</feature>
<dbReference type="EMBL" id="KZ819602">
    <property type="protein sequence ID" value="PWN37550.1"/>
    <property type="molecule type" value="Genomic_DNA"/>
</dbReference>
<evidence type="ECO:0000259" key="2">
    <source>
        <dbReference type="Pfam" id="PF08595"/>
    </source>
</evidence>
<keyword evidence="4" id="KW-1185">Reference proteome</keyword>
<dbReference type="GeneID" id="37019577"/>
<feature type="region of interest" description="Disordered" evidence="1">
    <location>
        <begin position="712"/>
        <end position="746"/>
    </location>
</feature>
<dbReference type="AlphaFoldDB" id="A0A316VJ74"/>
<organism evidence="3 4">
    <name type="scientific">Meira miltonrushii</name>
    <dbReference type="NCBI Taxonomy" id="1280837"/>
    <lineage>
        <taxon>Eukaryota</taxon>
        <taxon>Fungi</taxon>
        <taxon>Dikarya</taxon>
        <taxon>Basidiomycota</taxon>
        <taxon>Ustilaginomycotina</taxon>
        <taxon>Exobasidiomycetes</taxon>
        <taxon>Exobasidiales</taxon>
        <taxon>Brachybasidiaceae</taxon>
        <taxon>Meira</taxon>
    </lineage>
</organism>
<dbReference type="STRING" id="1280837.A0A316VJ74"/>